<dbReference type="InterPro" id="IPR029063">
    <property type="entry name" value="SAM-dependent_MTases_sf"/>
</dbReference>
<dbReference type="GO" id="GO:0032259">
    <property type="term" value="P:methylation"/>
    <property type="evidence" value="ECO:0007669"/>
    <property type="project" value="UniProtKB-KW"/>
</dbReference>
<dbReference type="GO" id="GO:0008171">
    <property type="term" value="F:O-methyltransferase activity"/>
    <property type="evidence" value="ECO:0007669"/>
    <property type="project" value="InterPro"/>
</dbReference>
<name>A0A2M7H2Y4_9BACT</name>
<keyword evidence="3" id="KW-0949">S-adenosyl-L-methionine</keyword>
<dbReference type="InterPro" id="IPR001077">
    <property type="entry name" value="COMT_C"/>
</dbReference>
<dbReference type="Gene3D" id="3.40.50.150">
    <property type="entry name" value="Vaccinia Virus protein VP39"/>
    <property type="match status" value="1"/>
</dbReference>
<keyword evidence="4" id="KW-1133">Transmembrane helix</keyword>
<evidence type="ECO:0000256" key="1">
    <source>
        <dbReference type="ARBA" id="ARBA00022603"/>
    </source>
</evidence>
<dbReference type="SUPFAM" id="SSF53335">
    <property type="entry name" value="S-adenosyl-L-methionine-dependent methyltransferases"/>
    <property type="match status" value="1"/>
</dbReference>
<comment type="caution">
    <text evidence="6">The sequence shown here is derived from an EMBL/GenBank/DDBJ whole genome shotgun (WGS) entry which is preliminary data.</text>
</comment>
<evidence type="ECO:0000313" key="7">
    <source>
        <dbReference type="Proteomes" id="UP000230292"/>
    </source>
</evidence>
<sequence length="185" mass="20761">MPSLTFWLHVSILSILVLALVRLNFRLAVIVLGIRPVLPFLPTSRRVTKAIIEDGVLANKNNIVDLGCGTGTMIANLASTYTSASFSGVEHSHLLVWLARLRFLLTRPQVTIKRGDMFAYSVKEADAIIGFWISDFTKKLLPKFEQECKPGTAIVSNRFRLPPSNQFSEKKIIAGRNKIYVYIKK</sequence>
<accession>A0A2M7H2Y4</accession>
<evidence type="ECO:0000313" key="6">
    <source>
        <dbReference type="EMBL" id="PIW36598.1"/>
    </source>
</evidence>
<keyword evidence="1" id="KW-0489">Methyltransferase</keyword>
<dbReference type="EMBL" id="PFGC01000046">
    <property type="protein sequence ID" value="PIW36598.1"/>
    <property type="molecule type" value="Genomic_DNA"/>
</dbReference>
<keyword evidence="2" id="KW-0808">Transferase</keyword>
<reference evidence="6 7" key="1">
    <citation type="submission" date="2017-09" db="EMBL/GenBank/DDBJ databases">
        <title>Depth-based differentiation of microbial function through sediment-hosted aquifers and enrichment of novel symbionts in the deep terrestrial subsurface.</title>
        <authorList>
            <person name="Probst A.J."/>
            <person name="Ladd B."/>
            <person name="Jarett J.K."/>
            <person name="Geller-Mcgrath D.E."/>
            <person name="Sieber C.M."/>
            <person name="Emerson J.B."/>
            <person name="Anantharaman K."/>
            <person name="Thomas B.C."/>
            <person name="Malmstrom R."/>
            <person name="Stieglmeier M."/>
            <person name="Klingl A."/>
            <person name="Woyke T."/>
            <person name="Ryan C.M."/>
            <person name="Banfield J.F."/>
        </authorList>
    </citation>
    <scope>NUCLEOTIDE SEQUENCE [LARGE SCALE GENOMIC DNA]</scope>
    <source>
        <strain evidence="6">CG15_BIG_FIL_POST_REV_8_21_14_020_45_12</strain>
    </source>
</reference>
<dbReference type="PANTHER" id="PTHR13610">
    <property type="entry name" value="METHYLTRANSFERASE DOMAIN-CONTAINING PROTEIN"/>
    <property type="match status" value="1"/>
</dbReference>
<proteinExistence type="predicted"/>
<organism evidence="6 7">
    <name type="scientific">Candidatus Kerfeldbacteria bacterium CG15_BIG_FIL_POST_REV_8_21_14_020_45_12</name>
    <dbReference type="NCBI Taxonomy" id="2014247"/>
    <lineage>
        <taxon>Bacteria</taxon>
        <taxon>Candidatus Kerfeldiibacteriota</taxon>
    </lineage>
</organism>
<evidence type="ECO:0000259" key="5">
    <source>
        <dbReference type="Pfam" id="PF00891"/>
    </source>
</evidence>
<dbReference type="GO" id="GO:0016279">
    <property type="term" value="F:protein-lysine N-methyltransferase activity"/>
    <property type="evidence" value="ECO:0007669"/>
    <property type="project" value="InterPro"/>
</dbReference>
<dbReference type="InterPro" id="IPR026170">
    <property type="entry name" value="FAM173A/B"/>
</dbReference>
<dbReference type="PANTHER" id="PTHR13610:SF11">
    <property type="entry name" value="METHYLTRANSFERASE DOMAIN-CONTAINING PROTEIN"/>
    <property type="match status" value="1"/>
</dbReference>
<keyword evidence="4" id="KW-0812">Transmembrane</keyword>
<dbReference type="AlphaFoldDB" id="A0A2M7H2Y4"/>
<gene>
    <name evidence="6" type="ORF">COW24_04540</name>
</gene>
<protein>
    <recommendedName>
        <fullName evidence="5">O-methyltransferase C-terminal domain-containing protein</fullName>
    </recommendedName>
</protein>
<feature type="transmembrane region" description="Helical" evidence="4">
    <location>
        <begin position="6"/>
        <end position="25"/>
    </location>
</feature>
<dbReference type="Pfam" id="PF00891">
    <property type="entry name" value="Methyltransf_2"/>
    <property type="match status" value="1"/>
</dbReference>
<feature type="domain" description="O-methyltransferase C-terminal" evidence="5">
    <location>
        <begin position="48"/>
        <end position="154"/>
    </location>
</feature>
<evidence type="ECO:0000256" key="2">
    <source>
        <dbReference type="ARBA" id="ARBA00022679"/>
    </source>
</evidence>
<evidence type="ECO:0000256" key="4">
    <source>
        <dbReference type="SAM" id="Phobius"/>
    </source>
</evidence>
<dbReference type="Proteomes" id="UP000230292">
    <property type="component" value="Unassembled WGS sequence"/>
</dbReference>
<evidence type="ECO:0000256" key="3">
    <source>
        <dbReference type="ARBA" id="ARBA00022691"/>
    </source>
</evidence>
<keyword evidence="4" id="KW-0472">Membrane</keyword>